<dbReference type="AlphaFoldDB" id="A0AAE0U2V8"/>
<proteinExistence type="predicted"/>
<keyword evidence="1" id="KW-0040">ANK repeat</keyword>
<comment type="caution">
    <text evidence="2">The sequence shown here is derived from an EMBL/GenBank/DDBJ whole genome shotgun (WGS) entry which is preliminary data.</text>
</comment>
<evidence type="ECO:0000313" key="3">
    <source>
        <dbReference type="Proteomes" id="UP001281003"/>
    </source>
</evidence>
<dbReference type="PANTHER" id="PTHR24133:SF40">
    <property type="entry name" value="ANKYRIN REPEAT DOMAIN 44"/>
    <property type="match status" value="1"/>
</dbReference>
<dbReference type="InterPro" id="IPR052391">
    <property type="entry name" value="E3_Ligase-Neurotoxin"/>
</dbReference>
<feature type="non-terminal residue" evidence="2">
    <location>
        <position position="1"/>
    </location>
</feature>
<dbReference type="SUPFAM" id="SSF48403">
    <property type="entry name" value="Ankyrin repeat"/>
    <property type="match status" value="1"/>
</dbReference>
<dbReference type="SMART" id="SM00248">
    <property type="entry name" value="ANK"/>
    <property type="match status" value="7"/>
</dbReference>
<accession>A0AAE0U2V8</accession>
<evidence type="ECO:0000256" key="1">
    <source>
        <dbReference type="PROSITE-ProRule" id="PRU00023"/>
    </source>
</evidence>
<feature type="repeat" description="ANK" evidence="1">
    <location>
        <begin position="372"/>
        <end position="404"/>
    </location>
</feature>
<feature type="repeat" description="ANK" evidence="1">
    <location>
        <begin position="548"/>
        <end position="573"/>
    </location>
</feature>
<name>A0AAE0U2V8_SORBR</name>
<feature type="repeat" description="ANK" evidence="1">
    <location>
        <begin position="584"/>
        <end position="608"/>
    </location>
</feature>
<keyword evidence="3" id="KW-1185">Reference proteome</keyword>
<gene>
    <name evidence="2" type="ORF">B0T20DRAFT_424950</name>
</gene>
<feature type="repeat" description="ANK" evidence="1">
    <location>
        <begin position="619"/>
        <end position="651"/>
    </location>
</feature>
<feature type="repeat" description="ANK" evidence="1">
    <location>
        <begin position="515"/>
        <end position="547"/>
    </location>
</feature>
<dbReference type="Proteomes" id="UP001281003">
    <property type="component" value="Unassembled WGS sequence"/>
</dbReference>
<dbReference type="PANTHER" id="PTHR24133">
    <property type="entry name" value="ANKYRIN DOMAIN-CONTAINING"/>
    <property type="match status" value="1"/>
</dbReference>
<dbReference type="EMBL" id="JAUTDP010000014">
    <property type="protein sequence ID" value="KAK3388973.1"/>
    <property type="molecule type" value="Genomic_DNA"/>
</dbReference>
<protein>
    <submittedName>
        <fullName evidence="2">Ankyrin repeat-containing domain protein</fullName>
    </submittedName>
</protein>
<dbReference type="Pfam" id="PF12796">
    <property type="entry name" value="Ank_2"/>
    <property type="match status" value="3"/>
</dbReference>
<evidence type="ECO:0000313" key="2">
    <source>
        <dbReference type="EMBL" id="KAK3388973.1"/>
    </source>
</evidence>
<reference evidence="2" key="2">
    <citation type="submission" date="2023-07" db="EMBL/GenBank/DDBJ databases">
        <authorList>
            <consortium name="Lawrence Berkeley National Laboratory"/>
            <person name="Haridas S."/>
            <person name="Hensen N."/>
            <person name="Bonometti L."/>
            <person name="Westerberg I."/>
            <person name="Brannstrom I.O."/>
            <person name="Guillou S."/>
            <person name="Cros-Aarteil S."/>
            <person name="Calhoun S."/>
            <person name="Kuo A."/>
            <person name="Mondo S."/>
            <person name="Pangilinan J."/>
            <person name="Riley R."/>
            <person name="LaButti K."/>
            <person name="Andreopoulos B."/>
            <person name="Lipzen A."/>
            <person name="Chen C."/>
            <person name="Yanf M."/>
            <person name="Daum C."/>
            <person name="Ng V."/>
            <person name="Clum A."/>
            <person name="Steindorff A."/>
            <person name="Ohm R."/>
            <person name="Martin F."/>
            <person name="Silar P."/>
            <person name="Natvig D."/>
            <person name="Lalanne C."/>
            <person name="Gautier V."/>
            <person name="Ament-velasquez S.L."/>
            <person name="Kruys A."/>
            <person name="Hutchinson M.I."/>
            <person name="Powell A.J."/>
            <person name="Barry K."/>
            <person name="Miller A.N."/>
            <person name="Grigoriev I.V."/>
            <person name="Debuchy R."/>
            <person name="Gladieux P."/>
            <person name="Thoren M.H."/>
            <person name="Johannesson H."/>
        </authorList>
    </citation>
    <scope>NUCLEOTIDE SEQUENCE</scope>
    <source>
        <strain evidence="2">FGSC 1904</strain>
    </source>
</reference>
<dbReference type="Pfam" id="PF00023">
    <property type="entry name" value="Ank"/>
    <property type="match status" value="1"/>
</dbReference>
<dbReference type="PROSITE" id="PS50088">
    <property type="entry name" value="ANK_REPEAT"/>
    <property type="match status" value="6"/>
</dbReference>
<dbReference type="InterPro" id="IPR002110">
    <property type="entry name" value="Ankyrin_rpt"/>
</dbReference>
<reference evidence="2" key="1">
    <citation type="journal article" date="2023" name="Mol. Phylogenet. Evol.">
        <title>Genome-scale phylogeny and comparative genomics of the fungal order Sordariales.</title>
        <authorList>
            <person name="Hensen N."/>
            <person name="Bonometti L."/>
            <person name="Westerberg I."/>
            <person name="Brannstrom I.O."/>
            <person name="Guillou S."/>
            <person name="Cros-Aarteil S."/>
            <person name="Calhoun S."/>
            <person name="Haridas S."/>
            <person name="Kuo A."/>
            <person name="Mondo S."/>
            <person name="Pangilinan J."/>
            <person name="Riley R."/>
            <person name="LaButti K."/>
            <person name="Andreopoulos B."/>
            <person name="Lipzen A."/>
            <person name="Chen C."/>
            <person name="Yan M."/>
            <person name="Daum C."/>
            <person name="Ng V."/>
            <person name="Clum A."/>
            <person name="Steindorff A."/>
            <person name="Ohm R.A."/>
            <person name="Martin F."/>
            <person name="Silar P."/>
            <person name="Natvig D.O."/>
            <person name="Lalanne C."/>
            <person name="Gautier V."/>
            <person name="Ament-Velasquez S.L."/>
            <person name="Kruys A."/>
            <person name="Hutchinson M.I."/>
            <person name="Powell A.J."/>
            <person name="Barry K."/>
            <person name="Miller A.N."/>
            <person name="Grigoriev I.V."/>
            <person name="Debuchy R."/>
            <person name="Gladieux P."/>
            <person name="Hiltunen Thoren M."/>
            <person name="Johannesson H."/>
        </authorList>
    </citation>
    <scope>NUCLEOTIDE SEQUENCE</scope>
    <source>
        <strain evidence="2">FGSC 1904</strain>
    </source>
</reference>
<dbReference type="InterPro" id="IPR036770">
    <property type="entry name" value="Ankyrin_rpt-contain_sf"/>
</dbReference>
<dbReference type="PROSITE" id="PS50297">
    <property type="entry name" value="ANK_REP_REGION"/>
    <property type="match status" value="6"/>
</dbReference>
<organism evidence="2 3">
    <name type="scientific">Sordaria brevicollis</name>
    <dbReference type="NCBI Taxonomy" id="83679"/>
    <lineage>
        <taxon>Eukaryota</taxon>
        <taxon>Fungi</taxon>
        <taxon>Dikarya</taxon>
        <taxon>Ascomycota</taxon>
        <taxon>Pezizomycotina</taxon>
        <taxon>Sordariomycetes</taxon>
        <taxon>Sordariomycetidae</taxon>
        <taxon>Sordariales</taxon>
        <taxon>Sordariaceae</taxon>
        <taxon>Sordaria</taxon>
    </lineage>
</organism>
<feature type="repeat" description="ANK" evidence="1">
    <location>
        <begin position="482"/>
        <end position="514"/>
    </location>
</feature>
<sequence>MDPLSLIGGIIALVQAGNGLIKGFDKLRSLKEAPSDVAALANEVSELQSVFTMMMVPMSYLATQQAARVTPTLPLGKESAGQTRGQNEDYLQHLFDMTERAHETLQQLKQLQERVSGTTQANKKGKQSVSRIAWVFRDKKKAAELCRRLSQTRQNLSAAIVTLVVMHSSLIRDDEPEICLTVEPSVNDSETMLAVELEGPCPPYTADRDATEASVDLEEANWGTNYTLTSIAAFQTKFKCKMACPCRCHVKTEVQTPSWLKSVVGTLFVSYTGSQLWGKLPCDHKRCEASGKGSSAMTTYTWHFPTWMVSRALAFSLERKSLRGTNGSWTLHIPKMLTGADPIWRILDHGTVQQLAGILGQGQVSPCDMNPDGKSLLHFAVEFERPDMCKYLLEQGVNKNFEDHAGVSASAMAIEKVAPASAAASRVATLSEIRRMFEDDDLLETLNFPPLQLAIFRTLKNPALFAQHLDVNLSSLDAVDSFGRTALTWAAALDKPAVAELLLESGADTSVADKNKKTALHWAMKSQSMKVAELLLENGADVEALDIFGRTPLHEVAKVPNSEHLIELLITKGQADVEAPDYIYERTPLHLAAAHGRAENAAALIDHGQADLEAITKTQERTPLFTAITYGKEAMVRLLLDRGARIDVHDNTGQNVLHEAAKMGSAGVIEALRDYVVRLNETEEALDVQLEADIVDDSKRCPLNYFEWWRKDYNPHKEDEERAEEAFRELIREVRELSGKRWRSRVVLLDSDPEQKTRWLVDLERGVDKDKVDVSIVEISV</sequence>
<dbReference type="Gene3D" id="1.25.40.20">
    <property type="entry name" value="Ankyrin repeat-containing domain"/>
    <property type="match status" value="1"/>
</dbReference>